<evidence type="ECO:0000313" key="3">
    <source>
        <dbReference type="Proteomes" id="UP000324209"/>
    </source>
</evidence>
<dbReference type="Proteomes" id="UP000324209">
    <property type="component" value="Chromosome"/>
</dbReference>
<dbReference type="OrthoDB" id="340531at2"/>
<evidence type="ECO:0000313" key="2">
    <source>
        <dbReference type="EMBL" id="QEN08590.1"/>
    </source>
</evidence>
<dbReference type="InterPro" id="IPR013783">
    <property type="entry name" value="Ig-like_fold"/>
</dbReference>
<dbReference type="InterPro" id="IPR036116">
    <property type="entry name" value="FN3_sf"/>
</dbReference>
<gene>
    <name evidence="2" type="ORF">EXM22_11560</name>
</gene>
<feature type="domain" description="Fibronectin type-III" evidence="1">
    <location>
        <begin position="398"/>
        <end position="489"/>
    </location>
</feature>
<sequence length="911" mass="102715">MRSWIKDILLTLLLGSIFLWAGREFYKDLNSQISNEGGEIIGETTFIENGAQRKFAGRALWGEMETSSPIYNYDSLRTINDSQVTIKLLDGTEITLDANSYIVLEWGEEARNIEFLGGNISAASNGSDSKLQIKSEDTVIALNKANVTLNKEEGQGINLSVDAGSIGITVDGETTDVAENFRASISDGVRVEQDAVKLKYPSNNRLIVTTSAAIPMNFSWEQILPLNKARLEIAEYKDFTHFSEYELESGDTSFTINTLPGTYYWRISGSFPDGTAYASPANRMVIIRDNAPILQVPGMDERFEYRNSPPELAFSWEASSLANESHLQVAQDEEFTDMVVEIQGQNNFQTIRELSEGTYYWRILPEYTSADIVAYSSPAVRRFQINRIDTLAPPRLILPENDEKVNPLKTKSGLRFSWKPDREIGSYRILISSDAEMNTPLIDTWLNRNSYLMADLPPAGNYYWQVEGLDRENKAVPPSEVRSFTVMDSILSVTPLKPVDNGLSIVDSFDNFRFSWDSTMDGPFKVEVFRNTLGAQPLITQISESDTLNLVLPGEGDYIWQISAIDDEENILLLSNQASFKVVQRLQPPGIILPGEGSVQSLLGSNALMIRWQPVPGASAYSATLIPRNSAYPSIIHESSPETFWSISDKKDLRPGEYTLQVQAHNLMEGGIINSSLSATRSFFLDRVVDYGAPILTYPARNQQISQLTLVDQKPSFRWTQSPLLAKQKIRLSRDPDFQTLILDEELTTQSRTVPELEPGTYYVQIQGEDNLGNRSPDSAIYPFIVNSVPDLPGMQMFSPQTGQVLDMESQNQLDFSWVAVPRVSYYRIALYEEDSLKALFKEDKWETTKYTFNKLEDLDVGRFRFEIQAVRERNNQIFQESPVLSVPFELTLPEITEIPDILSPERQYAH</sequence>
<dbReference type="Pfam" id="PF04773">
    <property type="entry name" value="FecR"/>
    <property type="match status" value="1"/>
</dbReference>
<reference evidence="2 3" key="1">
    <citation type="submission" date="2019-02" db="EMBL/GenBank/DDBJ databases">
        <title>Complete Genome Sequence and Methylome Analysis of free living Spirochaetas.</title>
        <authorList>
            <person name="Fomenkov A."/>
            <person name="Dubinina G."/>
            <person name="Leshcheva N."/>
            <person name="Mikheeva N."/>
            <person name="Grabovich M."/>
            <person name="Vincze T."/>
            <person name="Roberts R.J."/>
        </authorList>
    </citation>
    <scope>NUCLEOTIDE SEQUENCE [LARGE SCALE GENOMIC DNA]</scope>
    <source>
        <strain evidence="2 3">K2</strain>
    </source>
</reference>
<dbReference type="Gene3D" id="2.60.120.1440">
    <property type="match status" value="1"/>
</dbReference>
<proteinExistence type="predicted"/>
<dbReference type="InterPro" id="IPR006860">
    <property type="entry name" value="FecR"/>
</dbReference>
<keyword evidence="3" id="KW-1185">Reference proteome</keyword>
<accession>A0A5C1QNN9</accession>
<dbReference type="RefSeq" id="WP_149486671.1">
    <property type="nucleotide sequence ID" value="NZ_CP036150.1"/>
</dbReference>
<evidence type="ECO:0000259" key="1">
    <source>
        <dbReference type="PROSITE" id="PS50853"/>
    </source>
</evidence>
<dbReference type="PROSITE" id="PS50853">
    <property type="entry name" value="FN3"/>
    <property type="match status" value="1"/>
</dbReference>
<dbReference type="AlphaFoldDB" id="A0A5C1QNN9"/>
<dbReference type="SUPFAM" id="SSF49265">
    <property type="entry name" value="Fibronectin type III"/>
    <property type="match status" value="1"/>
</dbReference>
<dbReference type="KEGG" id="ock:EXM22_11560"/>
<name>A0A5C1QNN9_9SPIO</name>
<protein>
    <recommendedName>
        <fullName evidence="1">Fibronectin type-III domain-containing protein</fullName>
    </recommendedName>
</protein>
<dbReference type="InterPro" id="IPR003961">
    <property type="entry name" value="FN3_dom"/>
</dbReference>
<organism evidence="2 3">
    <name type="scientific">Oceanispirochaeta crateris</name>
    <dbReference type="NCBI Taxonomy" id="2518645"/>
    <lineage>
        <taxon>Bacteria</taxon>
        <taxon>Pseudomonadati</taxon>
        <taxon>Spirochaetota</taxon>
        <taxon>Spirochaetia</taxon>
        <taxon>Spirochaetales</taxon>
        <taxon>Spirochaetaceae</taxon>
        <taxon>Oceanispirochaeta</taxon>
    </lineage>
</organism>
<dbReference type="Gene3D" id="2.60.40.10">
    <property type="entry name" value="Immunoglobulins"/>
    <property type="match status" value="3"/>
</dbReference>
<dbReference type="EMBL" id="CP036150">
    <property type="protein sequence ID" value="QEN08590.1"/>
    <property type="molecule type" value="Genomic_DNA"/>
</dbReference>